<reference evidence="1 2" key="1">
    <citation type="submission" date="2016-10" db="EMBL/GenBank/DDBJ databases">
        <title>Genome sequence of the basidiomycete white-rot fungus Trametes pubescens.</title>
        <authorList>
            <person name="Makela M.R."/>
            <person name="Granchi Z."/>
            <person name="Peng M."/>
            <person name="De Vries R.P."/>
            <person name="Grigoriev I."/>
            <person name="Riley R."/>
            <person name="Hilden K."/>
        </authorList>
    </citation>
    <scope>NUCLEOTIDE SEQUENCE [LARGE SCALE GENOMIC DNA]</scope>
    <source>
        <strain evidence="1 2">FBCC735</strain>
    </source>
</reference>
<comment type="caution">
    <text evidence="1">The sequence shown here is derived from an EMBL/GenBank/DDBJ whole genome shotgun (WGS) entry which is preliminary data.</text>
</comment>
<evidence type="ECO:0000313" key="2">
    <source>
        <dbReference type="Proteomes" id="UP000184267"/>
    </source>
</evidence>
<protein>
    <recommendedName>
        <fullName evidence="3">F-box domain-containing protein</fullName>
    </recommendedName>
</protein>
<evidence type="ECO:0008006" key="3">
    <source>
        <dbReference type="Google" id="ProtNLM"/>
    </source>
</evidence>
<evidence type="ECO:0000313" key="1">
    <source>
        <dbReference type="EMBL" id="OJT11729.1"/>
    </source>
</evidence>
<organism evidence="1 2">
    <name type="scientific">Trametes pubescens</name>
    <name type="common">White-rot fungus</name>
    <dbReference type="NCBI Taxonomy" id="154538"/>
    <lineage>
        <taxon>Eukaryota</taxon>
        <taxon>Fungi</taxon>
        <taxon>Dikarya</taxon>
        <taxon>Basidiomycota</taxon>
        <taxon>Agaricomycotina</taxon>
        <taxon>Agaricomycetes</taxon>
        <taxon>Polyporales</taxon>
        <taxon>Polyporaceae</taxon>
        <taxon>Trametes</taxon>
    </lineage>
</organism>
<dbReference type="AlphaFoldDB" id="A0A1M2VVU2"/>
<keyword evidence="2" id="KW-1185">Reference proteome</keyword>
<dbReference type="EMBL" id="MNAD01000586">
    <property type="protein sequence ID" value="OJT11729.1"/>
    <property type="molecule type" value="Genomic_DNA"/>
</dbReference>
<gene>
    <name evidence="1" type="ORF">TRAPUB_11753</name>
</gene>
<dbReference type="OMA" id="TEATYWA"/>
<dbReference type="OrthoDB" id="2804729at2759"/>
<proteinExistence type="predicted"/>
<dbReference type="Proteomes" id="UP000184267">
    <property type="component" value="Unassembled WGS sequence"/>
</dbReference>
<name>A0A1M2VVU2_TRAPU</name>
<accession>A0A1M2VVU2</accession>
<sequence length="503" mass="55494">MIVTSQAPRLSQDILLELLNHVQRQSDVSTLMRTCKTLRDAGTRPLLSHGVTVANATQLRTFCAYVLRDVPNRAPHLRRLYLKIRLEPNVDDEPEDDSDAKNSYSSATLSKDTLRMLVTVLRKTTNLEDLSIDSSEELLERENKLVNAIIALERVRRLQVHSVGELTGRILDNIKSSLVEIDLHCYSEEMYDPSPLIPMAGHHRDTLEKLSGWYVELGDATVRFPRVRALALRSFWGLDTATLHHAFPSLQYLELSVPADLDAEPTRQENAAAAENHPWGVLRRLCGAVDALYALGTAPRAKVVEADYIGSYDATMLARFRTVLSESGSSHAVLHLGYGYGFSLPAEKIPDLLPIEGAVTHLALDIRTGSVMGAVDDVLSQIVSLLRRHKVAFLVLRLHDTLEDAEDGDDEDGPAPIKPPSPEFLRVFGRPRHEDIIQLFSEASTSLKHVALDVKGTEATYWAVERTGAGLSVERLSSAAGRALVCAEELASTDRSLGLQGVP</sequence>